<dbReference type="GO" id="GO:0005929">
    <property type="term" value="C:cilium"/>
    <property type="evidence" value="ECO:0007669"/>
    <property type="project" value="TreeGrafter"/>
</dbReference>
<dbReference type="GO" id="GO:0015631">
    <property type="term" value="F:tubulin binding"/>
    <property type="evidence" value="ECO:0007669"/>
    <property type="project" value="TreeGrafter"/>
</dbReference>
<accession>A0A699Y7H7</accession>
<reference evidence="2 3" key="1">
    <citation type="submission" date="2020-02" db="EMBL/GenBank/DDBJ databases">
        <title>Draft genome sequence of Haematococcus lacustris strain NIES-144.</title>
        <authorList>
            <person name="Morimoto D."/>
            <person name="Nakagawa S."/>
            <person name="Yoshida T."/>
            <person name="Sawayama S."/>
        </authorList>
    </citation>
    <scope>NUCLEOTIDE SEQUENCE [LARGE SCALE GENOMIC DNA]</scope>
    <source>
        <strain evidence="2 3">NIES-144</strain>
    </source>
</reference>
<evidence type="ECO:0000313" key="2">
    <source>
        <dbReference type="EMBL" id="GFH06117.1"/>
    </source>
</evidence>
<keyword evidence="3" id="KW-1185">Reference proteome</keyword>
<protein>
    <submittedName>
        <fullName evidence="2">Uncharacterized protein</fullName>
    </submittedName>
</protein>
<evidence type="ECO:0000313" key="3">
    <source>
        <dbReference type="Proteomes" id="UP000485058"/>
    </source>
</evidence>
<sequence length="713" mass="74985">MSGGGLHMGSWSGLLVAKLHDAMPVCVHGPSAVLMTPDSMPGVLCETTSIAAAHQSDKSIKLGAVIAGSPLLLVRTDAAHLPPEVLAKLGNSRLAQRSFIGGATAPPFRHHVAAFGEAVPLGETRSLCLVVTNQTAIATSLHTWLDSFGVDDLNRLTGHSNPTVSKTGQNTDADPAADTTCNCVTTCVCSTRSANIPVTVYMPPRQDSSAYEYSSVLGATAPTNERIVFSWSCLSQNAHGRHASKTASIGVGLGVDWEASESRGRSTLTTAASTTMASPRRSEATGAGHPRSSKCGTATVQKPPGTAASHQAAGVTWTELGAAGRQLSADKGLAQSFNHSQASRAPRNQPFRLADTTDKSSPFRSAKGTDMMATRRLQQQAEQVLGSKGLAVSVQPPSAQLPAWSRVVLKLSAFNDMCGDYFDNLHVQVGSLPVRDFPVRIGVTGTPLVVQKERVLTRGLQQRSAQWHTDLAFGQLPAGVQLTKTFYVFNTGALDMHLSWTFMRYQDDSDCDNPGATIFNVKLQVPGICSPAPAGLTAKLSNPLSATRAHSVTVPHLDRNSQHDPYAPSTAPHTPGTPSHPQFDLQGLTPPLPGPSLASSPCPPSSLTAPDSASAIQPGLTQLPVDDLQNELLAGRQLSVSRTLSRSGSRSQLRLPTALMAVPPIPLGRMSDTARVSNARGGDADGRLSGVKIVLEPHAAPDDKPFVVEPLQA</sequence>
<dbReference type="GO" id="GO:0008285">
    <property type="term" value="P:negative regulation of cell population proliferation"/>
    <property type="evidence" value="ECO:0007669"/>
    <property type="project" value="InterPro"/>
</dbReference>
<organism evidence="2 3">
    <name type="scientific">Haematococcus lacustris</name>
    <name type="common">Green alga</name>
    <name type="synonym">Haematococcus pluvialis</name>
    <dbReference type="NCBI Taxonomy" id="44745"/>
    <lineage>
        <taxon>Eukaryota</taxon>
        <taxon>Viridiplantae</taxon>
        <taxon>Chlorophyta</taxon>
        <taxon>core chlorophytes</taxon>
        <taxon>Chlorophyceae</taxon>
        <taxon>CS clade</taxon>
        <taxon>Chlamydomonadales</taxon>
        <taxon>Haematococcaceae</taxon>
        <taxon>Haematococcus</taxon>
    </lineage>
</organism>
<name>A0A699Y7H7_HAELA</name>
<dbReference type="PANTHER" id="PTHR46348">
    <property type="entry name" value="DELETED IN LUNG AND ESOPHAGEAL CANCER PROTEIN 1"/>
    <property type="match status" value="1"/>
</dbReference>
<dbReference type="InterPro" id="IPR033304">
    <property type="entry name" value="DLEC1"/>
</dbReference>
<dbReference type="EMBL" id="BLLF01000023">
    <property type="protein sequence ID" value="GFH06117.1"/>
    <property type="molecule type" value="Genomic_DNA"/>
</dbReference>
<proteinExistence type="predicted"/>
<feature type="compositionally biased region" description="Low complexity" evidence="1">
    <location>
        <begin position="595"/>
        <end position="610"/>
    </location>
</feature>
<feature type="non-terminal residue" evidence="2">
    <location>
        <position position="713"/>
    </location>
</feature>
<feature type="region of interest" description="Disordered" evidence="1">
    <location>
        <begin position="336"/>
        <end position="369"/>
    </location>
</feature>
<feature type="region of interest" description="Disordered" evidence="1">
    <location>
        <begin position="260"/>
        <end position="313"/>
    </location>
</feature>
<evidence type="ECO:0000256" key="1">
    <source>
        <dbReference type="SAM" id="MobiDB-lite"/>
    </source>
</evidence>
<dbReference type="PANTHER" id="PTHR46348:SF1">
    <property type="entry name" value="DELETED IN LUNG AND ESOPHAGEAL CANCER PROTEIN 1"/>
    <property type="match status" value="1"/>
</dbReference>
<comment type="caution">
    <text evidence="2">The sequence shown here is derived from an EMBL/GenBank/DDBJ whole genome shotgun (WGS) entry which is preliminary data.</text>
</comment>
<dbReference type="AlphaFoldDB" id="A0A699Y7H7"/>
<dbReference type="Proteomes" id="UP000485058">
    <property type="component" value="Unassembled WGS sequence"/>
</dbReference>
<dbReference type="GO" id="GO:0005737">
    <property type="term" value="C:cytoplasm"/>
    <property type="evidence" value="ECO:0007669"/>
    <property type="project" value="TreeGrafter"/>
</dbReference>
<feature type="compositionally biased region" description="Low complexity" evidence="1">
    <location>
        <begin position="265"/>
        <end position="279"/>
    </location>
</feature>
<feature type="region of interest" description="Disordered" evidence="1">
    <location>
        <begin position="547"/>
        <end position="612"/>
    </location>
</feature>
<gene>
    <name evidence="2" type="ORF">HaLaN_00694</name>
</gene>